<comment type="caution">
    <text evidence="5">Lacks conserved residue(s) required for the propagation of feature annotation.</text>
</comment>
<comment type="catalytic activity">
    <reaction evidence="5">
        <text>4-phospho-D-erythronate + NAD(+) = (R)-3-hydroxy-2-oxo-4-phosphooxybutanoate + NADH + H(+)</text>
        <dbReference type="Rhea" id="RHEA:18829"/>
        <dbReference type="ChEBI" id="CHEBI:15378"/>
        <dbReference type="ChEBI" id="CHEBI:57540"/>
        <dbReference type="ChEBI" id="CHEBI:57945"/>
        <dbReference type="ChEBI" id="CHEBI:58538"/>
        <dbReference type="ChEBI" id="CHEBI:58766"/>
        <dbReference type="EC" id="1.1.1.290"/>
    </reaction>
</comment>
<dbReference type="InterPro" id="IPR029753">
    <property type="entry name" value="D-isomer_DH_CS"/>
</dbReference>
<dbReference type="UniPathway" id="UPA00244">
    <property type="reaction ID" value="UER00310"/>
</dbReference>
<evidence type="ECO:0000256" key="3">
    <source>
        <dbReference type="ARBA" id="ARBA00023027"/>
    </source>
</evidence>
<name>A0A437Q8M0_9GAMM</name>
<dbReference type="SUPFAM" id="SSF51735">
    <property type="entry name" value="NAD(P)-binding Rossmann-fold domains"/>
    <property type="match status" value="1"/>
</dbReference>
<keyword evidence="2 5" id="KW-0560">Oxidoreductase</keyword>
<dbReference type="SUPFAM" id="SSF52283">
    <property type="entry name" value="Formate/glycerate dehydrogenase catalytic domain-like"/>
    <property type="match status" value="1"/>
</dbReference>
<reference evidence="8 9" key="1">
    <citation type="submission" date="2019-01" db="EMBL/GenBank/DDBJ databases">
        <authorList>
            <person name="Chen W.-M."/>
        </authorList>
    </citation>
    <scope>NUCLEOTIDE SEQUENCE [LARGE SCALE GENOMIC DNA]</scope>
    <source>
        <strain evidence="8 9">HPM-16</strain>
    </source>
</reference>
<dbReference type="EC" id="1.1.1.290" evidence="5"/>
<evidence type="ECO:0000256" key="2">
    <source>
        <dbReference type="ARBA" id="ARBA00023002"/>
    </source>
</evidence>
<evidence type="ECO:0000313" key="8">
    <source>
        <dbReference type="EMBL" id="RVU30826.1"/>
    </source>
</evidence>
<feature type="binding site" evidence="5">
    <location>
        <position position="133"/>
    </location>
    <ligand>
        <name>NAD(+)</name>
        <dbReference type="ChEBI" id="CHEBI:57540"/>
    </ligand>
</feature>
<feature type="binding site" evidence="5">
    <location>
        <position position="161"/>
    </location>
    <ligand>
        <name>NAD(+)</name>
        <dbReference type="ChEBI" id="CHEBI:57540"/>
    </ligand>
</feature>
<evidence type="ECO:0000259" key="7">
    <source>
        <dbReference type="Pfam" id="PF11890"/>
    </source>
</evidence>
<dbReference type="Gene3D" id="3.30.1370.170">
    <property type="match status" value="1"/>
</dbReference>
<evidence type="ECO:0000313" key="9">
    <source>
        <dbReference type="Proteomes" id="UP000282818"/>
    </source>
</evidence>
<feature type="binding site" evidence="5">
    <location>
        <position position="53"/>
    </location>
    <ligand>
        <name>substrate</name>
    </ligand>
</feature>
<feature type="binding site" evidence="5">
    <location>
        <position position="31"/>
    </location>
    <ligand>
        <name>substrate</name>
    </ligand>
</feature>
<comment type="subunit">
    <text evidence="5">Homodimer.</text>
</comment>
<feature type="domain" description="Erythronate-4-phosphate dehydrogenase dimerisation" evidence="7">
    <location>
        <begin position="275"/>
        <end position="356"/>
    </location>
</feature>
<dbReference type="HAMAP" id="MF_01825">
    <property type="entry name" value="PdxB"/>
    <property type="match status" value="1"/>
</dbReference>
<dbReference type="PROSITE" id="PS00671">
    <property type="entry name" value="D_2_HYDROXYACID_DH_3"/>
    <property type="match status" value="1"/>
</dbReference>
<dbReference type="InterPro" id="IPR006140">
    <property type="entry name" value="D-isomer_DH_NAD-bd"/>
</dbReference>
<dbReference type="Gene3D" id="3.40.50.720">
    <property type="entry name" value="NAD(P)-binding Rossmann-like Domain"/>
    <property type="match status" value="2"/>
</dbReference>
<feature type="binding site" evidence="5">
    <location>
        <position position="218"/>
    </location>
    <ligand>
        <name>NAD(+)</name>
        <dbReference type="ChEBI" id="CHEBI:57540"/>
    </ligand>
</feature>
<keyword evidence="9" id="KW-1185">Reference proteome</keyword>
<dbReference type="GO" id="GO:0033711">
    <property type="term" value="F:4-phosphoerythronate dehydrogenase activity"/>
    <property type="evidence" value="ECO:0007669"/>
    <property type="project" value="UniProtKB-EC"/>
</dbReference>
<dbReference type="InterPro" id="IPR020921">
    <property type="entry name" value="Erythronate-4-P_DHase"/>
</dbReference>
<evidence type="ECO:0000256" key="5">
    <source>
        <dbReference type="HAMAP-Rule" id="MF_01825"/>
    </source>
</evidence>
<dbReference type="PANTHER" id="PTHR43761:SF1">
    <property type="entry name" value="D-ISOMER SPECIFIC 2-HYDROXYACID DEHYDROGENASE CATALYTIC DOMAIN-CONTAINING PROTEIN-RELATED"/>
    <property type="match status" value="1"/>
</dbReference>
<dbReference type="InterPro" id="IPR050418">
    <property type="entry name" value="D-iso_2-hydroxyacid_DH_PdxB"/>
</dbReference>
<evidence type="ECO:0000259" key="6">
    <source>
        <dbReference type="Pfam" id="PF02826"/>
    </source>
</evidence>
<proteinExistence type="inferred from homology"/>
<sequence length="362" mass="39376">MFSGDVVLKQVAGRQMSAGDVADADLLLVRSITQVDAALLDAAKHLKMVGTATIGTDHLDKDYLTSRSIPFFNAPGCNADAVVEYDLAVLFNLFEERGESLLDKTVGVVGVGNVGGRLCQRLEALGVKVLKNDPPRHAAGESGFIALDEVFAQADVICLHTPLVKTGQWPSYHLVGEAELERLKLGAVLLNAGRGPVIDNQALLGFLQQRTDVTAILDVWEHEPQVDATLAARVHIATPHIAGYSLDGKLRGTHMLRQAAATVLDAPQPPDLSEFLPVAAVNAVTVSDDVTISALINMVYDPLHDDRRMRKTLVCDDQPVRFDLLRKQYPVRREFASLRVIGLRDRALREQLRAIGFSVDLA</sequence>
<evidence type="ECO:0000256" key="4">
    <source>
        <dbReference type="ARBA" id="ARBA00023096"/>
    </source>
</evidence>
<comment type="similarity">
    <text evidence="5">Belongs to the D-isomer specific 2-hydroxyacid dehydrogenase family. PdxB subfamily.</text>
</comment>
<dbReference type="AlphaFoldDB" id="A0A437Q8M0"/>
<gene>
    <name evidence="5" type="primary">pdxB</name>
    <name evidence="8" type="ORF">EOE65_09885</name>
</gene>
<organism evidence="8 9">
    <name type="scientific">Neptunomonas marina</name>
    <dbReference type="NCBI Taxonomy" id="1815562"/>
    <lineage>
        <taxon>Bacteria</taxon>
        <taxon>Pseudomonadati</taxon>
        <taxon>Pseudomonadota</taxon>
        <taxon>Gammaproteobacteria</taxon>
        <taxon>Oceanospirillales</taxon>
        <taxon>Oceanospirillaceae</taxon>
        <taxon>Neptunomonas</taxon>
    </lineage>
</organism>
<dbReference type="Proteomes" id="UP000282818">
    <property type="component" value="Unassembled WGS sequence"/>
</dbReference>
<dbReference type="PANTHER" id="PTHR43761">
    <property type="entry name" value="D-ISOMER SPECIFIC 2-HYDROXYACID DEHYDROGENASE FAMILY PROTEIN (AFU_ORTHOLOGUE AFUA_1G13630)"/>
    <property type="match status" value="1"/>
</dbReference>
<comment type="function">
    <text evidence="5">Catalyzes the oxidation of erythronate-4-phosphate to 3-hydroxy-2-oxo-4-phosphonooxybutanoate.</text>
</comment>
<protein>
    <recommendedName>
        <fullName evidence="5">Erythronate-4-phosphate dehydrogenase</fullName>
        <ecNumber evidence="5">1.1.1.290</ecNumber>
    </recommendedName>
</protein>
<dbReference type="GO" id="GO:0008615">
    <property type="term" value="P:pyridoxine biosynthetic process"/>
    <property type="evidence" value="ECO:0007669"/>
    <property type="project" value="UniProtKB-UniRule"/>
</dbReference>
<feature type="domain" description="D-isomer specific 2-hydroxyacid dehydrogenase NAD-binding" evidence="6">
    <location>
        <begin position="96"/>
        <end position="242"/>
    </location>
</feature>
<feature type="active site" evidence="5">
    <location>
        <position position="223"/>
    </location>
</feature>
<feature type="binding site" evidence="5">
    <location>
        <position position="244"/>
    </location>
    <ligand>
        <name>substrate</name>
    </ligand>
</feature>
<feature type="active site" description="Proton donor" evidence="5">
    <location>
        <position position="240"/>
    </location>
</feature>
<dbReference type="GO" id="GO:0046983">
    <property type="term" value="F:protein dimerization activity"/>
    <property type="evidence" value="ECO:0007669"/>
    <property type="project" value="InterPro"/>
</dbReference>
<dbReference type="EMBL" id="SACQ01000004">
    <property type="protein sequence ID" value="RVU30826.1"/>
    <property type="molecule type" value="Genomic_DNA"/>
</dbReference>
<dbReference type="InterPro" id="IPR036291">
    <property type="entry name" value="NAD(P)-bd_dom_sf"/>
</dbReference>
<keyword evidence="3 5" id="KW-0520">NAD</keyword>
<dbReference type="CDD" id="cd12158">
    <property type="entry name" value="ErythrP_dh"/>
    <property type="match status" value="1"/>
</dbReference>
<accession>A0A437Q8M0</accession>
<comment type="pathway">
    <text evidence="5">Cofactor biosynthesis; pyridoxine 5'-phosphate biosynthesis; pyridoxine 5'-phosphate from D-erythrose 4-phosphate: step 2/5.</text>
</comment>
<evidence type="ECO:0000256" key="1">
    <source>
        <dbReference type="ARBA" id="ARBA00022490"/>
    </source>
</evidence>
<dbReference type="GO" id="GO:0051287">
    <property type="term" value="F:NAD binding"/>
    <property type="evidence" value="ECO:0007669"/>
    <property type="project" value="InterPro"/>
</dbReference>
<dbReference type="Pfam" id="PF02826">
    <property type="entry name" value="2-Hacid_dh_C"/>
    <property type="match status" value="1"/>
</dbReference>
<feature type="active site" evidence="5">
    <location>
        <position position="194"/>
    </location>
</feature>
<keyword evidence="4 5" id="KW-0664">Pyridoxine biosynthesis</keyword>
<dbReference type="GO" id="GO:0005737">
    <property type="term" value="C:cytoplasm"/>
    <property type="evidence" value="ECO:0007669"/>
    <property type="project" value="UniProtKB-SubCell"/>
</dbReference>
<dbReference type="InterPro" id="IPR038251">
    <property type="entry name" value="PdxB_dimer_sf"/>
</dbReference>
<dbReference type="InterPro" id="IPR024531">
    <property type="entry name" value="Erythronate-4-P_DHase_dimer"/>
</dbReference>
<keyword evidence="1 5" id="KW-0963">Cytoplasm</keyword>
<feature type="binding site" evidence="5">
    <location>
        <position position="243"/>
    </location>
    <ligand>
        <name>NAD(+)</name>
        <dbReference type="ChEBI" id="CHEBI:57540"/>
    </ligand>
</feature>
<comment type="subcellular location">
    <subcellularLocation>
        <location evidence="5">Cytoplasm</location>
    </subcellularLocation>
</comment>
<comment type="caution">
    <text evidence="8">The sequence shown here is derived from an EMBL/GenBank/DDBJ whole genome shotgun (WGS) entry which is preliminary data.</text>
</comment>
<dbReference type="Pfam" id="PF11890">
    <property type="entry name" value="DUF3410"/>
    <property type="match status" value="1"/>
</dbReference>